<proteinExistence type="predicted"/>
<dbReference type="REBASE" id="661100">
    <property type="entry name" value="Ppo21311ORF14680P"/>
</dbReference>
<protein>
    <submittedName>
        <fullName evidence="1">Uncharacterized protein</fullName>
    </submittedName>
</protein>
<dbReference type="RefSeq" id="WP_258882726.1">
    <property type="nucleotide sequence ID" value="NZ_CP090065.1"/>
</dbReference>
<organism evidence="1 2">
    <name type="scientific">Pectobacterium polonicum</name>
    <dbReference type="NCBI Taxonomy" id="2485124"/>
    <lineage>
        <taxon>Bacteria</taxon>
        <taxon>Pseudomonadati</taxon>
        <taxon>Pseudomonadota</taxon>
        <taxon>Gammaproteobacteria</taxon>
        <taxon>Enterobacterales</taxon>
        <taxon>Pectobacteriaceae</taxon>
        <taxon>Pectobacterium</taxon>
    </lineage>
</organism>
<dbReference type="EMBL" id="CP090065">
    <property type="protein sequence ID" value="UVO07146.1"/>
    <property type="molecule type" value="Genomic_DNA"/>
</dbReference>
<evidence type="ECO:0000313" key="1">
    <source>
        <dbReference type="EMBL" id="UVO07146.1"/>
    </source>
</evidence>
<dbReference type="KEGG" id="ppoo:LW347_14685"/>
<accession>A0AAE9SYU7</accession>
<sequence>MKQSAYISIQEKRLQPWKGEEEVRFAWNKALEDATGLHLFAERDHNDASYNHVIIEYKAPGYFKGKKGSSAFLNATKERLLPYIVKKAAETKIPESDFIGIAIDGEHICFAQVIDGDINTQHLMPFSPESVEMVVDALRSDTRKGLTTENLLADFGHGSANARAFMQQLSDGLSQQLTISGNNKLKMLFAEWRTLYGQVADLSILRQKPSPKN</sequence>
<name>A0AAE9SYU7_9GAMM</name>
<evidence type="ECO:0000313" key="2">
    <source>
        <dbReference type="Proteomes" id="UP001059272"/>
    </source>
</evidence>
<reference evidence="1" key="1">
    <citation type="submission" date="2021-12" db="EMBL/GenBank/DDBJ databases">
        <title>Genome sequence of novel Pectobacterium sp. causing blackleg.</title>
        <authorList>
            <person name="Wang J."/>
        </authorList>
    </citation>
    <scope>NUCLEOTIDE SEQUENCE</scope>
    <source>
        <strain evidence="1">BY21311</strain>
    </source>
</reference>
<dbReference type="AlphaFoldDB" id="A0AAE9SYU7"/>
<dbReference type="Proteomes" id="UP001059272">
    <property type="component" value="Chromosome"/>
</dbReference>
<gene>
    <name evidence="1" type="ORF">LW347_14685</name>
</gene>